<sequence>MEKIQKEERLPVEREVNRYQGCLLGLAVGDAMGYTIDEKTWQEIQTAYGPNGLLGYDIANGVVELSSYTQLAAYTANGLLVALTRGRREYYLRYVTLALKDWLRSQQFYRDPEKPLCWVSRLPEFRRRHCRDSRMLDTLRTEALGTPSRPRNQNAAPGALTTAVALGLSFQPERMDPAFLGVLAAQTMALTHGNPETILSSVVLAYTIAGILQEPELPLQQQFSQSIAAMEGQFSREFPQAAGLSDMLLQVVEGDKTGSREAMESLHCQTADQCLAGAMYASLACHGDFDTGMILSVNHSGRSSAVGAVTGAILGAQLGAEALPEFYLEGLEGVQPLRELAEDLAKGSPASGFFDDDWDHKYTQGLPSGG</sequence>
<dbReference type="PANTHER" id="PTHR16222:SF24">
    <property type="entry name" value="ADP-RIBOSYLHYDROLASE ARH3"/>
    <property type="match status" value="1"/>
</dbReference>
<dbReference type="GO" id="GO:0016787">
    <property type="term" value="F:hydrolase activity"/>
    <property type="evidence" value="ECO:0007669"/>
    <property type="project" value="UniProtKB-KW"/>
</dbReference>
<dbReference type="Pfam" id="PF03747">
    <property type="entry name" value="ADP_ribosyl_GH"/>
    <property type="match status" value="1"/>
</dbReference>
<keyword evidence="2" id="KW-0378">Hydrolase</keyword>
<comment type="caution">
    <text evidence="4">The sequence shown here is derived from an EMBL/GenBank/DDBJ whole genome shotgun (WGS) entry which is preliminary data.</text>
</comment>
<reference evidence="4" key="2">
    <citation type="journal article" date="2021" name="PeerJ">
        <title>Extensive microbial diversity within the chicken gut microbiome revealed by metagenomics and culture.</title>
        <authorList>
            <person name="Gilroy R."/>
            <person name="Ravi A."/>
            <person name="Getino M."/>
            <person name="Pursley I."/>
            <person name="Horton D.L."/>
            <person name="Alikhan N.F."/>
            <person name="Baker D."/>
            <person name="Gharbi K."/>
            <person name="Hall N."/>
            <person name="Watson M."/>
            <person name="Adriaenssens E.M."/>
            <person name="Foster-Nyarko E."/>
            <person name="Jarju S."/>
            <person name="Secka A."/>
            <person name="Antonio M."/>
            <person name="Oren A."/>
            <person name="Chaudhuri R.R."/>
            <person name="La Ragione R."/>
            <person name="Hildebrand F."/>
            <person name="Pallen M.J."/>
        </authorList>
    </citation>
    <scope>NUCLEOTIDE SEQUENCE</scope>
    <source>
        <strain evidence="4">13361</strain>
    </source>
</reference>
<dbReference type="Gene3D" id="1.10.4080.10">
    <property type="entry name" value="ADP-ribosylation/Crystallin J1"/>
    <property type="match status" value="1"/>
</dbReference>
<keyword evidence="3" id="KW-0460">Magnesium</keyword>
<feature type="binding site" evidence="3">
    <location>
        <position position="69"/>
    </location>
    <ligand>
        <name>Mg(2+)</name>
        <dbReference type="ChEBI" id="CHEBI:18420"/>
        <label>1</label>
    </ligand>
</feature>
<comment type="cofactor">
    <cofactor evidence="3">
        <name>Mg(2+)</name>
        <dbReference type="ChEBI" id="CHEBI:18420"/>
    </cofactor>
    <text evidence="3">Binds 2 magnesium ions per subunit.</text>
</comment>
<accession>A0A9D1CLT6</accession>
<dbReference type="EMBL" id="DVFK01000061">
    <property type="protein sequence ID" value="HIQ67670.1"/>
    <property type="molecule type" value="Genomic_DNA"/>
</dbReference>
<evidence type="ECO:0000313" key="5">
    <source>
        <dbReference type="Proteomes" id="UP000886796"/>
    </source>
</evidence>
<gene>
    <name evidence="4" type="ORF">IAB74_04065</name>
</gene>
<evidence type="ECO:0000256" key="2">
    <source>
        <dbReference type="ARBA" id="ARBA00022801"/>
    </source>
</evidence>
<dbReference type="InterPro" id="IPR005502">
    <property type="entry name" value="Ribosyl_crysJ1"/>
</dbReference>
<comment type="similarity">
    <text evidence="1">Belongs to the ADP-ribosylglycohydrolase family.</text>
</comment>
<dbReference type="PANTHER" id="PTHR16222">
    <property type="entry name" value="ADP-RIBOSYLGLYCOHYDROLASE"/>
    <property type="match status" value="1"/>
</dbReference>
<dbReference type="InterPro" id="IPR050792">
    <property type="entry name" value="ADP-ribosylglycohydrolase"/>
</dbReference>
<proteinExistence type="inferred from homology"/>
<reference evidence="4" key="1">
    <citation type="submission" date="2020-10" db="EMBL/GenBank/DDBJ databases">
        <authorList>
            <person name="Gilroy R."/>
        </authorList>
    </citation>
    <scope>NUCLEOTIDE SEQUENCE</scope>
    <source>
        <strain evidence="4">13361</strain>
    </source>
</reference>
<protein>
    <submittedName>
        <fullName evidence="4">ADP-ribosylglycohydrolase family protein</fullName>
    </submittedName>
</protein>
<dbReference type="Proteomes" id="UP000886796">
    <property type="component" value="Unassembled WGS sequence"/>
</dbReference>
<dbReference type="AlphaFoldDB" id="A0A9D1CLT6"/>
<evidence type="ECO:0000256" key="1">
    <source>
        <dbReference type="ARBA" id="ARBA00010702"/>
    </source>
</evidence>
<name>A0A9D1CLT6_9FIRM</name>
<organism evidence="4 5">
    <name type="scientific">Candidatus Faecousia excrementigallinarum</name>
    <dbReference type="NCBI Taxonomy" id="2840806"/>
    <lineage>
        <taxon>Bacteria</taxon>
        <taxon>Bacillati</taxon>
        <taxon>Bacillota</taxon>
        <taxon>Clostridia</taxon>
        <taxon>Eubacteriales</taxon>
        <taxon>Oscillospiraceae</taxon>
        <taxon>Faecousia</taxon>
    </lineage>
</organism>
<dbReference type="SUPFAM" id="SSF101478">
    <property type="entry name" value="ADP-ribosylglycohydrolase"/>
    <property type="match status" value="1"/>
</dbReference>
<keyword evidence="3" id="KW-0479">Metal-binding</keyword>
<dbReference type="InterPro" id="IPR036705">
    <property type="entry name" value="Ribosyl_crysJ1_sf"/>
</dbReference>
<evidence type="ECO:0000256" key="3">
    <source>
        <dbReference type="PIRSR" id="PIRSR605502-1"/>
    </source>
</evidence>
<evidence type="ECO:0000313" key="4">
    <source>
        <dbReference type="EMBL" id="HIQ67670.1"/>
    </source>
</evidence>
<dbReference type="GO" id="GO:0046872">
    <property type="term" value="F:metal ion binding"/>
    <property type="evidence" value="ECO:0007669"/>
    <property type="project" value="UniProtKB-KW"/>
</dbReference>